<evidence type="ECO:0000256" key="4">
    <source>
        <dbReference type="ARBA" id="ARBA00022729"/>
    </source>
</evidence>
<evidence type="ECO:0000313" key="11">
    <source>
        <dbReference type="Proteomes" id="UP001549099"/>
    </source>
</evidence>
<protein>
    <submittedName>
        <fullName evidence="10">Ger(X)C family germination protein</fullName>
    </submittedName>
</protein>
<keyword evidence="7" id="KW-0449">Lipoprotein</keyword>
<organism evidence="10 11">
    <name type="scientific">Bhargavaea ullalensis</name>
    <dbReference type="NCBI Taxonomy" id="1265685"/>
    <lineage>
        <taxon>Bacteria</taxon>
        <taxon>Bacillati</taxon>
        <taxon>Bacillota</taxon>
        <taxon>Bacilli</taxon>
        <taxon>Bacillales</taxon>
        <taxon>Caryophanaceae</taxon>
        <taxon>Bhargavaea</taxon>
    </lineage>
</organism>
<name>A0ABV2G9D2_9BACL</name>
<feature type="domain" description="Spore germination protein N-terminal" evidence="9">
    <location>
        <begin position="27"/>
        <end position="190"/>
    </location>
</feature>
<accession>A0ABV2G9D2</accession>
<evidence type="ECO:0000256" key="1">
    <source>
        <dbReference type="ARBA" id="ARBA00004635"/>
    </source>
</evidence>
<comment type="similarity">
    <text evidence="2">Belongs to the GerABKC lipoprotein family.</text>
</comment>
<sequence length="364" mass="41120">MKRMLIAVWLLLALPLLSGCWDELYFKDLQIVTLIGIGGGEDDVTVHFSYPMYTDSEIEYMTSEASGRSFSDARNNVNMRVSNVLDISQLQVLLISDESAKGQLYDHLDNLFRTPKNRLAAHVALVQEEIEPYMGGEEGAPGLPKNAPDYLNKMLATVKEYSLTSDYNLQETCMLLFDEGKDLSLPLLHIAGESGLPELKGTALFRGQSYTGEYLDPNEGKMLNLLTDESGKFLRETYMVKLGDESVPVTIELIGARKNWDIGDSAIRLRYKIRVEIDEFPQGPVMKKDRIHELERQLTDAVEADMEKTVDKLQKAGSDAIGVGRRVRAFHPRLWKKGDWHDTFSELDIRVEAEVRIDRTGILD</sequence>
<evidence type="ECO:0000259" key="8">
    <source>
        <dbReference type="Pfam" id="PF05504"/>
    </source>
</evidence>
<evidence type="ECO:0000313" key="10">
    <source>
        <dbReference type="EMBL" id="MET3574891.1"/>
    </source>
</evidence>
<dbReference type="RefSeq" id="WP_354195490.1">
    <property type="nucleotide sequence ID" value="NZ_JBEPLW010000002.1"/>
</dbReference>
<dbReference type="InterPro" id="IPR038501">
    <property type="entry name" value="Spore_GerAC_C_sf"/>
</dbReference>
<comment type="subcellular location">
    <subcellularLocation>
        <location evidence="1">Membrane</location>
        <topology evidence="1">Lipid-anchor</topology>
    </subcellularLocation>
</comment>
<reference evidence="10 11" key="1">
    <citation type="submission" date="2024-06" db="EMBL/GenBank/DDBJ databases">
        <title>Genomic Encyclopedia of Type Strains, Phase IV (KMG-IV): sequencing the most valuable type-strain genomes for metagenomic binning, comparative biology and taxonomic classification.</title>
        <authorList>
            <person name="Goeker M."/>
        </authorList>
    </citation>
    <scope>NUCLEOTIDE SEQUENCE [LARGE SCALE GENOMIC DNA]</scope>
    <source>
        <strain evidence="10 11">DSM 26128</strain>
    </source>
</reference>
<feature type="domain" description="Spore germination GerAC-like C-terminal" evidence="8">
    <location>
        <begin position="200"/>
        <end position="361"/>
    </location>
</feature>
<keyword evidence="11" id="KW-1185">Reference proteome</keyword>
<dbReference type="NCBIfam" id="TIGR02887">
    <property type="entry name" value="spore_ger_x_C"/>
    <property type="match status" value="1"/>
</dbReference>
<evidence type="ECO:0000256" key="2">
    <source>
        <dbReference type="ARBA" id="ARBA00007886"/>
    </source>
</evidence>
<gene>
    <name evidence="10" type="ORF">ABID49_000773</name>
</gene>
<comment type="caution">
    <text evidence="10">The sequence shown here is derived from an EMBL/GenBank/DDBJ whole genome shotgun (WGS) entry which is preliminary data.</text>
</comment>
<dbReference type="PANTHER" id="PTHR35789:SF1">
    <property type="entry name" value="SPORE GERMINATION PROTEIN B3"/>
    <property type="match status" value="1"/>
</dbReference>
<dbReference type="Gene3D" id="3.30.300.210">
    <property type="entry name" value="Nutrient germinant receptor protein C, domain 3"/>
    <property type="match status" value="1"/>
</dbReference>
<dbReference type="PROSITE" id="PS51257">
    <property type="entry name" value="PROKAR_LIPOPROTEIN"/>
    <property type="match status" value="1"/>
</dbReference>
<dbReference type="EMBL" id="JBEPLW010000002">
    <property type="protein sequence ID" value="MET3574891.1"/>
    <property type="molecule type" value="Genomic_DNA"/>
</dbReference>
<evidence type="ECO:0000256" key="5">
    <source>
        <dbReference type="ARBA" id="ARBA00023136"/>
    </source>
</evidence>
<dbReference type="PANTHER" id="PTHR35789">
    <property type="entry name" value="SPORE GERMINATION PROTEIN B3"/>
    <property type="match status" value="1"/>
</dbReference>
<dbReference type="InterPro" id="IPR008844">
    <property type="entry name" value="Spore_GerAC-like"/>
</dbReference>
<evidence type="ECO:0000256" key="3">
    <source>
        <dbReference type="ARBA" id="ARBA00022544"/>
    </source>
</evidence>
<keyword evidence="5" id="KW-0472">Membrane</keyword>
<evidence type="ECO:0000256" key="6">
    <source>
        <dbReference type="ARBA" id="ARBA00023139"/>
    </source>
</evidence>
<evidence type="ECO:0000256" key="7">
    <source>
        <dbReference type="ARBA" id="ARBA00023288"/>
    </source>
</evidence>
<keyword evidence="4" id="KW-0732">Signal</keyword>
<dbReference type="Pfam" id="PF05504">
    <property type="entry name" value="Spore_GerAC"/>
    <property type="match status" value="1"/>
</dbReference>
<keyword evidence="6" id="KW-0564">Palmitate</keyword>
<proteinExistence type="inferred from homology"/>
<keyword evidence="3" id="KW-0309">Germination</keyword>
<dbReference type="Pfam" id="PF25198">
    <property type="entry name" value="Spore_GerAC_N"/>
    <property type="match status" value="1"/>
</dbReference>
<evidence type="ECO:0000259" key="9">
    <source>
        <dbReference type="Pfam" id="PF25198"/>
    </source>
</evidence>
<dbReference type="Proteomes" id="UP001549099">
    <property type="component" value="Unassembled WGS sequence"/>
</dbReference>
<dbReference type="InterPro" id="IPR057336">
    <property type="entry name" value="GerAC_N"/>
</dbReference>
<dbReference type="InterPro" id="IPR046953">
    <property type="entry name" value="Spore_GerAC-like_C"/>
</dbReference>